<dbReference type="Proteomes" id="UP001163152">
    <property type="component" value="Chromosome"/>
</dbReference>
<feature type="compositionally biased region" description="Polar residues" evidence="1">
    <location>
        <begin position="23"/>
        <end position="51"/>
    </location>
</feature>
<dbReference type="RefSeq" id="WP_268610639.1">
    <property type="nucleotide sequence ID" value="NZ_CP113797.1"/>
</dbReference>
<evidence type="ECO:0000313" key="3">
    <source>
        <dbReference type="EMBL" id="WAL60679.1"/>
    </source>
</evidence>
<keyword evidence="2" id="KW-0472">Membrane</keyword>
<keyword evidence="2" id="KW-0812">Transmembrane</keyword>
<reference evidence="3" key="1">
    <citation type="submission" date="2022-12" db="EMBL/GenBank/DDBJ databases">
        <title>Polyphasic identification of a Novel Hot-Spring Cyanobacterium Ocullathermofonsia sinensis gen nov. sp. nov. and Genomic Insights on its Adaptations to the Thermal Habitat.</title>
        <authorList>
            <person name="Daroch M."/>
            <person name="Tang J."/>
            <person name="Jiang Y."/>
        </authorList>
    </citation>
    <scope>NUCLEOTIDE SEQUENCE</scope>
    <source>
        <strain evidence="3">PKUAC-SCTA174</strain>
    </source>
</reference>
<dbReference type="EMBL" id="CP113797">
    <property type="protein sequence ID" value="WAL60679.1"/>
    <property type="molecule type" value="Genomic_DNA"/>
</dbReference>
<name>A0A9E9C7T1_9CYAN</name>
<dbReference type="AlphaFoldDB" id="A0A9E9C7T1"/>
<gene>
    <name evidence="3" type="ORF">OXH18_01380</name>
</gene>
<accession>A0A9E9C7T1</accession>
<feature type="compositionally biased region" description="Low complexity" evidence="1">
    <location>
        <begin position="1"/>
        <end position="17"/>
    </location>
</feature>
<protein>
    <submittedName>
        <fullName evidence="3">DUF3082 domain-containing protein</fullName>
    </submittedName>
</protein>
<proteinExistence type="predicted"/>
<evidence type="ECO:0000256" key="1">
    <source>
        <dbReference type="SAM" id="MobiDB-lite"/>
    </source>
</evidence>
<feature type="transmembrane region" description="Helical" evidence="2">
    <location>
        <begin position="115"/>
        <end position="133"/>
    </location>
</feature>
<dbReference type="PANTHER" id="PTHR35733">
    <property type="entry name" value="OS02G0307800 PROTEIN"/>
    <property type="match status" value="1"/>
</dbReference>
<keyword evidence="4" id="KW-1185">Reference proteome</keyword>
<dbReference type="Pfam" id="PF11282">
    <property type="entry name" value="DUF3082"/>
    <property type="match status" value="1"/>
</dbReference>
<evidence type="ECO:0000256" key="2">
    <source>
        <dbReference type="SAM" id="Phobius"/>
    </source>
</evidence>
<organism evidence="3 4">
    <name type="scientific">Thermocoleostomius sinensis A174</name>
    <dbReference type="NCBI Taxonomy" id="2016057"/>
    <lineage>
        <taxon>Bacteria</taxon>
        <taxon>Bacillati</taxon>
        <taxon>Cyanobacteriota</taxon>
        <taxon>Cyanophyceae</taxon>
        <taxon>Oculatellales</taxon>
        <taxon>Oculatellaceae</taxon>
        <taxon>Thermocoleostomius</taxon>
    </lineage>
</organism>
<sequence>MSNPTPTPDSSTPSTPSGAIDPSAQSADQSLSEPASATATRGADNPSTKPSAPTPLRCFTGAMIAGGIAAVLYQLTLSIIETFANKPLPSGNYIAVNIAVAVRTLVMGMSAMATGIFAIAALGLLALGVQLLVQQLRQPST</sequence>
<keyword evidence="2" id="KW-1133">Transmembrane helix</keyword>
<evidence type="ECO:0000313" key="4">
    <source>
        <dbReference type="Proteomes" id="UP001163152"/>
    </source>
</evidence>
<dbReference type="InterPro" id="IPR021434">
    <property type="entry name" value="DUF3082"/>
</dbReference>
<dbReference type="PANTHER" id="PTHR35733:SF1">
    <property type="entry name" value="OS02G0307800 PROTEIN"/>
    <property type="match status" value="1"/>
</dbReference>
<dbReference type="KEGG" id="tsin:OXH18_01380"/>
<feature type="transmembrane region" description="Helical" evidence="2">
    <location>
        <begin position="59"/>
        <end position="80"/>
    </location>
</feature>
<feature type="transmembrane region" description="Helical" evidence="2">
    <location>
        <begin position="92"/>
        <end position="109"/>
    </location>
</feature>
<feature type="region of interest" description="Disordered" evidence="1">
    <location>
        <begin position="1"/>
        <end position="54"/>
    </location>
</feature>